<name>A0A8E2AL27_9APHY</name>
<dbReference type="GO" id="GO:0000122">
    <property type="term" value="P:negative regulation of transcription by RNA polymerase II"/>
    <property type="evidence" value="ECO:0007669"/>
    <property type="project" value="TreeGrafter"/>
</dbReference>
<evidence type="ECO:0000313" key="4">
    <source>
        <dbReference type="Proteomes" id="UP000250043"/>
    </source>
</evidence>
<dbReference type="InterPro" id="IPR013860">
    <property type="entry name" value="AreA_GATA"/>
</dbReference>
<dbReference type="InterPro" id="IPR053043">
    <property type="entry name" value="Ras-cAMP_regulatory"/>
</dbReference>
<sequence>MITSFPTPILSVAADVVKELEGDDALCGLWALFTKCKESLKDGRRLENISWRLWYREMAAAQLSPASTPSSESFAPSGMRSPSPITPISESGQQVPNGVYLRTDVPDAGIEQAN</sequence>
<dbReference type="PANTHER" id="PTHR28014">
    <property type="entry name" value="NEGATIVE REGULATOR OF RAS-CAMP PATHWAY"/>
    <property type="match status" value="1"/>
</dbReference>
<evidence type="ECO:0000259" key="2">
    <source>
        <dbReference type="Pfam" id="PF08550"/>
    </source>
</evidence>
<feature type="region of interest" description="Disordered" evidence="1">
    <location>
        <begin position="63"/>
        <end position="114"/>
    </location>
</feature>
<reference evidence="3 4" key="1">
    <citation type="submission" date="2016-07" db="EMBL/GenBank/DDBJ databases">
        <title>Draft genome of the white-rot fungus Obba rivulosa 3A-2.</title>
        <authorList>
            <consortium name="DOE Joint Genome Institute"/>
            <person name="Miettinen O."/>
            <person name="Riley R."/>
            <person name="Acob R."/>
            <person name="Barry K."/>
            <person name="Cullen D."/>
            <person name="De Vries R."/>
            <person name="Hainaut M."/>
            <person name="Hatakka A."/>
            <person name="Henrissat B."/>
            <person name="Hilden K."/>
            <person name="Kuo R."/>
            <person name="Labutti K."/>
            <person name="Lipzen A."/>
            <person name="Makela M.R."/>
            <person name="Sandor L."/>
            <person name="Spatafora J.W."/>
            <person name="Grigoriev I.V."/>
            <person name="Hibbett D.S."/>
        </authorList>
    </citation>
    <scope>NUCLEOTIDE SEQUENCE [LARGE SCALE GENOMIC DNA]</scope>
    <source>
        <strain evidence="3 4">3A-2</strain>
    </source>
</reference>
<protein>
    <submittedName>
        <fullName evidence="3">DUF1752-domain-containing protein</fullName>
    </submittedName>
</protein>
<feature type="domain" description="Nitrogen regulatory protein areA GATA-like" evidence="2">
    <location>
        <begin position="29"/>
        <end position="56"/>
    </location>
</feature>
<proteinExistence type="predicted"/>
<dbReference type="AlphaFoldDB" id="A0A8E2AL27"/>
<dbReference type="OrthoDB" id="515401at2759"/>
<dbReference type="Proteomes" id="UP000250043">
    <property type="component" value="Unassembled WGS sequence"/>
</dbReference>
<dbReference type="GO" id="GO:0006808">
    <property type="term" value="P:regulation of nitrogen utilization"/>
    <property type="evidence" value="ECO:0007669"/>
    <property type="project" value="TreeGrafter"/>
</dbReference>
<accession>A0A8E2AL27</accession>
<dbReference type="GO" id="GO:0031930">
    <property type="term" value="P:mitochondria-nucleus signaling pathway"/>
    <property type="evidence" value="ECO:0007669"/>
    <property type="project" value="TreeGrafter"/>
</dbReference>
<dbReference type="PANTHER" id="PTHR28014:SF1">
    <property type="entry name" value="NEGATIVE REGULATOR OF RAS-CAMP PATHWAY"/>
    <property type="match status" value="1"/>
</dbReference>
<dbReference type="GO" id="GO:0005737">
    <property type="term" value="C:cytoplasm"/>
    <property type="evidence" value="ECO:0007669"/>
    <property type="project" value="TreeGrafter"/>
</dbReference>
<feature type="compositionally biased region" description="Polar residues" evidence="1">
    <location>
        <begin position="64"/>
        <end position="74"/>
    </location>
</feature>
<keyword evidence="4" id="KW-1185">Reference proteome</keyword>
<dbReference type="Pfam" id="PF08550">
    <property type="entry name" value="GATA_AreA"/>
    <property type="match status" value="1"/>
</dbReference>
<dbReference type="EMBL" id="KV722526">
    <property type="protein sequence ID" value="OCH86481.1"/>
    <property type="molecule type" value="Genomic_DNA"/>
</dbReference>
<evidence type="ECO:0000313" key="3">
    <source>
        <dbReference type="EMBL" id="OCH86481.1"/>
    </source>
</evidence>
<feature type="compositionally biased region" description="Polar residues" evidence="1">
    <location>
        <begin position="86"/>
        <end position="96"/>
    </location>
</feature>
<evidence type="ECO:0000256" key="1">
    <source>
        <dbReference type="SAM" id="MobiDB-lite"/>
    </source>
</evidence>
<organism evidence="3 4">
    <name type="scientific">Obba rivulosa</name>
    <dbReference type="NCBI Taxonomy" id="1052685"/>
    <lineage>
        <taxon>Eukaryota</taxon>
        <taxon>Fungi</taxon>
        <taxon>Dikarya</taxon>
        <taxon>Basidiomycota</taxon>
        <taxon>Agaricomycotina</taxon>
        <taxon>Agaricomycetes</taxon>
        <taxon>Polyporales</taxon>
        <taxon>Gelatoporiaceae</taxon>
        <taxon>Obba</taxon>
    </lineage>
</organism>
<gene>
    <name evidence="3" type="ORF">OBBRIDRAFT_737942</name>
</gene>